<reference evidence="7" key="1">
    <citation type="submission" date="2022-12" db="EMBL/GenBank/DDBJ databases">
        <title>Genome assemblies of Blomia tropicalis.</title>
        <authorList>
            <person name="Cui Y."/>
        </authorList>
    </citation>
    <scope>NUCLEOTIDE SEQUENCE</scope>
    <source>
        <tissue evidence="7">Adult mites</tissue>
    </source>
</reference>
<dbReference type="OMA" id="WVNICLL"/>
<dbReference type="InterPro" id="IPR018298">
    <property type="entry name" value="Adrenodoxin_Fe-S_BS"/>
</dbReference>
<dbReference type="GO" id="GO:0009055">
    <property type="term" value="F:electron transfer activity"/>
    <property type="evidence" value="ECO:0007669"/>
    <property type="project" value="TreeGrafter"/>
</dbReference>
<dbReference type="CDD" id="cd00207">
    <property type="entry name" value="fer2"/>
    <property type="match status" value="1"/>
</dbReference>
<dbReference type="PANTHER" id="PTHR23426:SF76">
    <property type="entry name" value="ADRENODOXIN-LIKE PROTEIN 2, MITOCHONDRIAL"/>
    <property type="match status" value="1"/>
</dbReference>
<dbReference type="InterPro" id="IPR012675">
    <property type="entry name" value="Beta-grasp_dom_sf"/>
</dbReference>
<dbReference type="InterPro" id="IPR001055">
    <property type="entry name" value="Adrenodoxin-like"/>
</dbReference>
<dbReference type="Gene3D" id="3.10.20.30">
    <property type="match status" value="1"/>
</dbReference>
<dbReference type="Pfam" id="PF00111">
    <property type="entry name" value="Fer2"/>
    <property type="match status" value="1"/>
</dbReference>
<sequence>MNLIMNCIKRMLITRQHIIPIINVKHSIRSSNSSSNNGADDRKTAQNHFREIGLKTMNQFNSKKVKNVKARNIKVTFILDGGERLMGMGRQGDTLLEVVNDNNLEIDGYGACEGTLSCSTCHVMLKEEDYRNLPEGASDEELDILELAYDLCDTSRLGCQIKLTKEMDGIEVIVPASVNDARLI</sequence>
<dbReference type="InterPro" id="IPR036010">
    <property type="entry name" value="2Fe-2S_ferredoxin-like_sf"/>
</dbReference>
<dbReference type="GO" id="GO:0005739">
    <property type="term" value="C:mitochondrion"/>
    <property type="evidence" value="ECO:0007669"/>
    <property type="project" value="TreeGrafter"/>
</dbReference>
<keyword evidence="1" id="KW-0001">2Fe-2S</keyword>
<comment type="caution">
    <text evidence="7">The sequence shown here is derived from an EMBL/GenBank/DDBJ whole genome shotgun (WGS) entry which is preliminary data.</text>
</comment>
<dbReference type="AlphaFoldDB" id="A0A9Q0LYJ5"/>
<dbReference type="EMBL" id="JAPWDV010000004">
    <property type="protein sequence ID" value="KAJ6215521.1"/>
    <property type="molecule type" value="Genomic_DNA"/>
</dbReference>
<name>A0A9Q0LYJ5_BLOTA</name>
<evidence type="ECO:0000313" key="8">
    <source>
        <dbReference type="Proteomes" id="UP001142055"/>
    </source>
</evidence>
<keyword evidence="2" id="KW-0479">Metal-binding</keyword>
<dbReference type="GO" id="GO:0140647">
    <property type="term" value="P:P450-containing electron transport chain"/>
    <property type="evidence" value="ECO:0007669"/>
    <property type="project" value="InterPro"/>
</dbReference>
<dbReference type="PRINTS" id="PR00355">
    <property type="entry name" value="ADRENODOXIN"/>
</dbReference>
<organism evidence="7 8">
    <name type="scientific">Blomia tropicalis</name>
    <name type="common">Mite</name>
    <dbReference type="NCBI Taxonomy" id="40697"/>
    <lineage>
        <taxon>Eukaryota</taxon>
        <taxon>Metazoa</taxon>
        <taxon>Ecdysozoa</taxon>
        <taxon>Arthropoda</taxon>
        <taxon>Chelicerata</taxon>
        <taxon>Arachnida</taxon>
        <taxon>Acari</taxon>
        <taxon>Acariformes</taxon>
        <taxon>Sarcoptiformes</taxon>
        <taxon>Astigmata</taxon>
        <taxon>Glycyphagoidea</taxon>
        <taxon>Echimyopodidae</taxon>
        <taxon>Blomia</taxon>
    </lineage>
</organism>
<keyword evidence="3" id="KW-0408">Iron</keyword>
<keyword evidence="8" id="KW-1185">Reference proteome</keyword>
<dbReference type="GO" id="GO:0051537">
    <property type="term" value="F:2 iron, 2 sulfur cluster binding"/>
    <property type="evidence" value="ECO:0007669"/>
    <property type="project" value="UniProtKB-KW"/>
</dbReference>
<evidence type="ECO:0000256" key="3">
    <source>
        <dbReference type="ARBA" id="ARBA00023004"/>
    </source>
</evidence>
<evidence type="ECO:0000256" key="1">
    <source>
        <dbReference type="ARBA" id="ARBA00022714"/>
    </source>
</evidence>
<dbReference type="GO" id="GO:0046872">
    <property type="term" value="F:metal ion binding"/>
    <property type="evidence" value="ECO:0007669"/>
    <property type="project" value="UniProtKB-KW"/>
</dbReference>
<feature type="domain" description="2Fe-2S ferredoxin-type" evidence="6">
    <location>
        <begin position="73"/>
        <end position="178"/>
    </location>
</feature>
<proteinExistence type="predicted"/>
<evidence type="ECO:0000259" key="6">
    <source>
        <dbReference type="PROSITE" id="PS51085"/>
    </source>
</evidence>
<dbReference type="InterPro" id="IPR001041">
    <property type="entry name" value="2Fe-2S_ferredoxin-type"/>
</dbReference>
<dbReference type="SUPFAM" id="SSF54292">
    <property type="entry name" value="2Fe-2S ferredoxin-like"/>
    <property type="match status" value="1"/>
</dbReference>
<accession>A0A9Q0LYJ5</accession>
<protein>
    <recommendedName>
        <fullName evidence="6">2Fe-2S ferredoxin-type domain-containing protein</fullName>
    </recommendedName>
</protein>
<evidence type="ECO:0000256" key="5">
    <source>
        <dbReference type="ARBA" id="ARBA00034078"/>
    </source>
</evidence>
<dbReference type="Proteomes" id="UP001142055">
    <property type="component" value="Chromosome 4"/>
</dbReference>
<dbReference type="PROSITE" id="PS00814">
    <property type="entry name" value="ADX"/>
    <property type="match status" value="1"/>
</dbReference>
<keyword evidence="4" id="KW-0411">Iron-sulfur</keyword>
<evidence type="ECO:0000256" key="2">
    <source>
        <dbReference type="ARBA" id="ARBA00022723"/>
    </source>
</evidence>
<comment type="cofactor">
    <cofactor evidence="5">
        <name>[2Fe-2S] cluster</name>
        <dbReference type="ChEBI" id="CHEBI:190135"/>
    </cofactor>
</comment>
<dbReference type="PANTHER" id="PTHR23426">
    <property type="entry name" value="FERREDOXIN/ADRENODOXIN"/>
    <property type="match status" value="1"/>
</dbReference>
<dbReference type="PROSITE" id="PS51085">
    <property type="entry name" value="2FE2S_FER_2"/>
    <property type="match status" value="1"/>
</dbReference>
<evidence type="ECO:0000256" key="4">
    <source>
        <dbReference type="ARBA" id="ARBA00023014"/>
    </source>
</evidence>
<evidence type="ECO:0000313" key="7">
    <source>
        <dbReference type="EMBL" id="KAJ6215521.1"/>
    </source>
</evidence>
<gene>
    <name evidence="7" type="ORF">RDWZM_010021</name>
</gene>